<evidence type="ECO:0000313" key="7">
    <source>
        <dbReference type="EMBL" id="CAK9074809.1"/>
    </source>
</evidence>
<dbReference type="PRINTS" id="PR00377">
    <property type="entry name" value="IMPHPHTASES"/>
</dbReference>
<dbReference type="Gene3D" id="3.30.540.10">
    <property type="entry name" value="Fructose-1,6-Bisphosphatase, subunit A, domain 1"/>
    <property type="match status" value="1"/>
</dbReference>
<dbReference type="SUPFAM" id="SSF56655">
    <property type="entry name" value="Carbohydrate phosphatase"/>
    <property type="match status" value="1"/>
</dbReference>
<comment type="cofactor">
    <cofactor evidence="1">
        <name>Mg(2+)</name>
        <dbReference type="ChEBI" id="CHEBI:18420"/>
    </cofactor>
</comment>
<keyword evidence="3" id="KW-0479">Metal-binding</keyword>
<comment type="caution">
    <text evidence="7">The sequence shown here is derived from an EMBL/GenBank/DDBJ whole genome shotgun (WGS) entry which is preliminary data.</text>
</comment>
<dbReference type="SUPFAM" id="SSF52540">
    <property type="entry name" value="P-loop containing nucleoside triphosphate hydrolases"/>
    <property type="match status" value="1"/>
</dbReference>
<dbReference type="Pfam" id="PF00071">
    <property type="entry name" value="Ras"/>
    <property type="match status" value="1"/>
</dbReference>
<feature type="compositionally biased region" description="Basic and acidic residues" evidence="6">
    <location>
        <begin position="1014"/>
        <end position="1088"/>
    </location>
</feature>
<feature type="region of interest" description="Disordered" evidence="6">
    <location>
        <begin position="1127"/>
        <end position="1148"/>
    </location>
</feature>
<dbReference type="InterPro" id="IPR029033">
    <property type="entry name" value="His_PPase_superfam"/>
</dbReference>
<feature type="compositionally biased region" description="Acidic residues" evidence="6">
    <location>
        <begin position="930"/>
        <end position="968"/>
    </location>
</feature>
<dbReference type="PANTHER" id="PTHR43200">
    <property type="entry name" value="PHOSPHATASE"/>
    <property type="match status" value="1"/>
</dbReference>
<dbReference type="InterPro" id="IPR020583">
    <property type="entry name" value="Inositol_monoP_metal-BS"/>
</dbReference>
<evidence type="ECO:0000313" key="8">
    <source>
        <dbReference type="Proteomes" id="UP001642484"/>
    </source>
</evidence>
<organism evidence="7 8">
    <name type="scientific">Durusdinium trenchii</name>
    <dbReference type="NCBI Taxonomy" id="1381693"/>
    <lineage>
        <taxon>Eukaryota</taxon>
        <taxon>Sar</taxon>
        <taxon>Alveolata</taxon>
        <taxon>Dinophyceae</taxon>
        <taxon>Suessiales</taxon>
        <taxon>Symbiodiniaceae</taxon>
        <taxon>Durusdinium</taxon>
    </lineage>
</organism>
<feature type="compositionally biased region" description="Basic and acidic residues" evidence="6">
    <location>
        <begin position="905"/>
        <end position="922"/>
    </location>
</feature>
<dbReference type="PROSITE" id="PS00629">
    <property type="entry name" value="IMP_1"/>
    <property type="match status" value="1"/>
</dbReference>
<dbReference type="InterPro" id="IPR001806">
    <property type="entry name" value="Small_GTPase"/>
</dbReference>
<feature type="region of interest" description="Disordered" evidence="6">
    <location>
        <begin position="894"/>
        <end position="1102"/>
    </location>
</feature>
<name>A0ABP0PIE6_9DINO</name>
<dbReference type="Pfam" id="PF00300">
    <property type="entry name" value="His_Phos_1"/>
    <property type="match status" value="1"/>
</dbReference>
<dbReference type="Pfam" id="PF00459">
    <property type="entry name" value="Inositol_P"/>
    <property type="match status" value="1"/>
</dbReference>
<evidence type="ECO:0000256" key="6">
    <source>
        <dbReference type="SAM" id="MobiDB-lite"/>
    </source>
</evidence>
<accession>A0ABP0PIE6</accession>
<feature type="compositionally biased region" description="Polar residues" evidence="6">
    <location>
        <begin position="1139"/>
        <end position="1148"/>
    </location>
</feature>
<evidence type="ECO:0000256" key="4">
    <source>
        <dbReference type="ARBA" id="ARBA00022801"/>
    </source>
</evidence>
<feature type="compositionally biased region" description="Acidic residues" evidence="6">
    <location>
        <begin position="1000"/>
        <end position="1013"/>
    </location>
</feature>
<evidence type="ECO:0000256" key="2">
    <source>
        <dbReference type="ARBA" id="ARBA00009759"/>
    </source>
</evidence>
<dbReference type="SUPFAM" id="SSF53254">
    <property type="entry name" value="Phosphoglycerate mutase-like"/>
    <property type="match status" value="1"/>
</dbReference>
<keyword evidence="5" id="KW-0460">Magnesium</keyword>
<feature type="compositionally biased region" description="Acidic residues" evidence="6">
    <location>
        <begin position="1089"/>
        <end position="1101"/>
    </location>
</feature>
<dbReference type="EMBL" id="CAXAMN010023040">
    <property type="protein sequence ID" value="CAK9074809.1"/>
    <property type="molecule type" value="Genomic_DNA"/>
</dbReference>
<proteinExistence type="inferred from homology"/>
<dbReference type="CDD" id="cd07067">
    <property type="entry name" value="HP_PGM_like"/>
    <property type="match status" value="1"/>
</dbReference>
<sequence>MELAELRAMLREVVVKACELTSFLQASLLKDEVTVADFACQALITLLLDQRASGYPLPMVGEEDAKALRENAALAGKVHGHVAKFLPGVTLEEVLDALDRGRHEGGLGTFWVLDPIDGTKGFLRKAQYAICLCLVKDGDILVSALGCPNLPVSFADPESPIGCVFHAAKGLGCVQLNLHDGAEHAVRVDALRGADATCGGCEKRGREEGYVESYESAHSSHSQHAQIAERLKLGPPRRMDSQCKFGVLARGEASLYLRLSDRDQSIWDIAPGAMVVQEAGGQVTDVRGRPLSFSAGRTVGVPALFASNGMMHEEVLKAIGLRVSSAGEFAEIGEKKRHGEERPCRALRSCKEAPQGRSSFGRTTDFTRKAACCFSVPRSCAELRTLHAEHAARYSTDQWPHNDQPGLDRDLTVHHLVPKLHWRRMRKKRQVSGKDEPPRAILCRTCHSMVHRTFSHSELGRHYNSIEALEEACELQNYLRPRGLSSGEAGRSEAFLLSCRTIEERRRNGTTLEPPVGRWALAVSCDDEFNEKQASTIGPSAQLGDRRIRGPWCGRGSASMIDLPMDESKVPDAKDASELTCVDFKTKFMQVRGKKLKLALWDTAGQERFRTLTSSMLPEPASMHLAPRRWTRSASLGLGLLGTALIGTIGVIVLKSKTSGGVSSSVADPTKEYSMVSSHGFMGGVKSFAHSSIAMPGLPQFHQGSHVTHVHHFHSFGTPVDSSFGMPVDQVSYGDSSMVGDSSATGYSTVGDVDSSVTGDSSSLGVPADQVNYGASSFGVPADQVDYGASSFSVPADQVNYGDSVAMPSDMNQVHYTAHGGSFAMPADMDQIHFGASSIVPGWTKNSLGGLEHHSVVDCTTVEEDASVAKLEMCCKYGKIGCKQLKKAKKAKAKKAETKEDDADDHDKDDHDDDHDQEKESAEEPSMAVEDVEEKEVQAEEPEKEAAEEPETEAAEEPEKEAAEEPETEAAKEPETEAAEEPEAEEPEKESADEPSMAVEDVEEKEVEAEEPEKESAEEPETAEKAVEAEEPEKESAEEPETAEKAVEAEEPEKESAEEPETAEKAVEAEEPEKESAKEPETAEKQAEAEEPEKESAEEPEAFVSVASLAGRSPWWTAAVDSAGIGRLKGASSPKPQRKSGTSDPNVSPSRVKPILIWVRRSSERYTEFHAVVPEFAENRTPQCYDCTQRSTFEHVKYWQDEVRRYSTNQDAILMLVSNKALSGSVTPVRRPFASERRPFASNRIGFVESQRSRFVGEEKEQTQKVEHPCSTASQPTRQEFAFAQSMMFIETSAKTRSFCVPTDRVERAEVLALTPGQLWKRSVWRSSATRSATFNVYLVRHGESTWNSAAKRWDLWQMFSQVDHPLTEQGIQQAKRLRDAAAQDALWSQSRLFSSPLTRALQTTLLATAVAGSEGESPARSAKRLTLLPDAREIAWPLAGPDSRSRVLGEGVMARALEELRKVEATWTECTEEQSVVDASLVEKVWWNKFWESKTEMQERLKRLLQTIEPAMPGQSSVLVCHSLLIQRLFKDFAAPSLVKDPEKQQLLSGLRSRKLQNCGAVRLRLDTGQIHDVELAFGTKLV</sequence>
<dbReference type="SMART" id="SM00175">
    <property type="entry name" value="RAB"/>
    <property type="match status" value="1"/>
</dbReference>
<evidence type="ECO:0000256" key="3">
    <source>
        <dbReference type="ARBA" id="ARBA00022723"/>
    </source>
</evidence>
<dbReference type="PROSITE" id="PS00175">
    <property type="entry name" value="PG_MUTASE"/>
    <property type="match status" value="1"/>
</dbReference>
<dbReference type="InterPro" id="IPR001345">
    <property type="entry name" value="PG/BPGM_mutase_AS"/>
</dbReference>
<keyword evidence="4" id="KW-0378">Hydrolase</keyword>
<protein>
    <recommendedName>
        <fullName evidence="9">3'(2'),5'-bisphosphate nucleotidase</fullName>
    </recommendedName>
</protein>
<dbReference type="InterPro" id="IPR051090">
    <property type="entry name" value="Inositol_monoP_superfamily"/>
</dbReference>
<dbReference type="Gene3D" id="3.40.50.300">
    <property type="entry name" value="P-loop containing nucleotide triphosphate hydrolases"/>
    <property type="match status" value="2"/>
</dbReference>
<gene>
    <name evidence="7" type="ORF">CCMP2556_LOCUS36842</name>
</gene>
<keyword evidence="8" id="KW-1185">Reference proteome</keyword>
<reference evidence="7 8" key="1">
    <citation type="submission" date="2024-02" db="EMBL/GenBank/DDBJ databases">
        <authorList>
            <person name="Chen Y."/>
            <person name="Shah S."/>
            <person name="Dougan E. K."/>
            <person name="Thang M."/>
            <person name="Chan C."/>
        </authorList>
    </citation>
    <scope>NUCLEOTIDE SEQUENCE [LARGE SCALE GENOMIC DNA]</scope>
</reference>
<dbReference type="InterPro" id="IPR027417">
    <property type="entry name" value="P-loop_NTPase"/>
</dbReference>
<dbReference type="InterPro" id="IPR000760">
    <property type="entry name" value="Inositol_monophosphatase-like"/>
</dbReference>
<dbReference type="Gene3D" id="3.40.50.1240">
    <property type="entry name" value="Phosphoglycerate mutase-like"/>
    <property type="match status" value="1"/>
</dbReference>
<evidence type="ECO:0000256" key="1">
    <source>
        <dbReference type="ARBA" id="ARBA00001946"/>
    </source>
</evidence>
<evidence type="ECO:0008006" key="9">
    <source>
        <dbReference type="Google" id="ProtNLM"/>
    </source>
</evidence>
<dbReference type="SMART" id="SM00855">
    <property type="entry name" value="PGAM"/>
    <property type="match status" value="1"/>
</dbReference>
<comment type="similarity">
    <text evidence="2">Belongs to the inositol monophosphatase superfamily.</text>
</comment>
<dbReference type="Gene3D" id="3.40.190.80">
    <property type="match status" value="1"/>
</dbReference>
<dbReference type="InterPro" id="IPR013078">
    <property type="entry name" value="His_Pase_superF_clade-1"/>
</dbReference>
<feature type="compositionally biased region" description="Acidic residues" evidence="6">
    <location>
        <begin position="976"/>
        <end position="993"/>
    </location>
</feature>
<dbReference type="PANTHER" id="PTHR43200:SF6">
    <property type="entry name" value="3'(2'),5'-BISPHOSPHATE NUCLEOTIDASE"/>
    <property type="match status" value="1"/>
</dbReference>
<evidence type="ECO:0000256" key="5">
    <source>
        <dbReference type="ARBA" id="ARBA00022842"/>
    </source>
</evidence>
<dbReference type="CDD" id="cd01517">
    <property type="entry name" value="PAP_phosphatase"/>
    <property type="match status" value="1"/>
</dbReference>
<dbReference type="Proteomes" id="UP001642484">
    <property type="component" value="Unassembled WGS sequence"/>
</dbReference>